<evidence type="ECO:0000256" key="1">
    <source>
        <dbReference type="ARBA" id="ARBA00004651"/>
    </source>
</evidence>
<keyword evidence="13" id="KW-1185">Reference proteome</keyword>
<keyword evidence="2" id="KW-1003">Cell membrane</keyword>
<dbReference type="EMBL" id="JH668285">
    <property type="protein sequence ID" value="KAG6441257.1"/>
    <property type="molecule type" value="Genomic_DNA"/>
</dbReference>
<dbReference type="EMBL" id="LN885164">
    <property type="protein sequence ID" value="CUQ99313.1"/>
    <property type="molecule type" value="mRNA"/>
</dbReference>
<keyword evidence="6 10" id="KW-1133">Transmembrane helix</keyword>
<dbReference type="GO" id="GO:0007165">
    <property type="term" value="P:signal transduction"/>
    <property type="evidence" value="ECO:0007669"/>
    <property type="project" value="UniProtKB-KW"/>
</dbReference>
<proteinExistence type="evidence at transcript level"/>
<keyword evidence="5" id="KW-0552">Olfaction</keyword>
<keyword evidence="9" id="KW-0807">Transducer</keyword>
<organism evidence="11">
    <name type="scientific">Manduca sexta</name>
    <name type="common">Tobacco hawkmoth</name>
    <name type="synonym">Tobacco hornworm</name>
    <dbReference type="NCBI Taxonomy" id="7130"/>
    <lineage>
        <taxon>Eukaryota</taxon>
        <taxon>Metazoa</taxon>
        <taxon>Ecdysozoa</taxon>
        <taxon>Arthropoda</taxon>
        <taxon>Hexapoda</taxon>
        <taxon>Insecta</taxon>
        <taxon>Pterygota</taxon>
        <taxon>Neoptera</taxon>
        <taxon>Endopterygota</taxon>
        <taxon>Lepidoptera</taxon>
        <taxon>Glossata</taxon>
        <taxon>Ditrysia</taxon>
        <taxon>Bombycoidea</taxon>
        <taxon>Sphingidae</taxon>
        <taxon>Sphinginae</taxon>
        <taxon>Sphingini</taxon>
        <taxon>Manduca</taxon>
    </lineage>
</organism>
<dbReference type="InterPro" id="IPR004117">
    <property type="entry name" value="7tm6_olfct_rcpt"/>
</dbReference>
<dbReference type="GO" id="GO:0004984">
    <property type="term" value="F:olfactory receptor activity"/>
    <property type="evidence" value="ECO:0007669"/>
    <property type="project" value="InterPro"/>
</dbReference>
<comment type="subcellular location">
    <subcellularLocation>
        <location evidence="1">Cell membrane</location>
        <topology evidence="1">Multi-pass membrane protein</topology>
    </subcellularLocation>
</comment>
<dbReference type="PANTHER" id="PTHR21137:SF35">
    <property type="entry name" value="ODORANT RECEPTOR 19A-RELATED"/>
    <property type="match status" value="1"/>
</dbReference>
<feature type="transmembrane region" description="Helical" evidence="10">
    <location>
        <begin position="198"/>
        <end position="218"/>
    </location>
</feature>
<keyword evidence="3" id="KW-0716">Sensory transduction</keyword>
<dbReference type="Proteomes" id="UP000791440">
    <property type="component" value="Unassembled WGS sequence"/>
</dbReference>
<sequence length="323" mass="37723">MDTMFLLLTNSDSIYKQVVLWRKADKIGELLAVMKGFIFNSPSACPQKLLLKTAFQARLLLRIFNIVALVTCLLWVLYPVILYSQGKPVELAIWLPFDTNISPHFYAAIIYIWIQTSWLAYCNTTMDAFVSFFFAQTKTQLRILRHNLENVIKVCKLESKKNKIPLELIFDSHIRKILLHYEEIIIFSNKILNIFGGALLYQFLVSGWIICTTAYRIVNIHPASMEFVSMIMYMCCILTEIFLFCFFGNEVTHESERLKESVYEMNWLEIPLKYRRTLIIFMERIKRPIDPMAGAIIPLSNSTFLSVVKSSYTFYTFLKNTEK</sequence>
<evidence type="ECO:0000256" key="4">
    <source>
        <dbReference type="ARBA" id="ARBA00022692"/>
    </source>
</evidence>
<evidence type="ECO:0000256" key="9">
    <source>
        <dbReference type="ARBA" id="ARBA00023224"/>
    </source>
</evidence>
<dbReference type="Pfam" id="PF02949">
    <property type="entry name" value="7tm_6"/>
    <property type="match status" value="1"/>
</dbReference>
<accession>A0A5K8B1W4</accession>
<feature type="transmembrane region" description="Helical" evidence="10">
    <location>
        <begin position="101"/>
        <end position="121"/>
    </location>
</feature>
<keyword evidence="4 10" id="KW-0812">Transmembrane</keyword>
<evidence type="ECO:0000256" key="5">
    <source>
        <dbReference type="ARBA" id="ARBA00022725"/>
    </source>
</evidence>
<keyword evidence="7 10" id="KW-0472">Membrane</keyword>
<evidence type="ECO:0000313" key="12">
    <source>
        <dbReference type="EMBL" id="KAG6441257.1"/>
    </source>
</evidence>
<evidence type="ECO:0000256" key="6">
    <source>
        <dbReference type="ARBA" id="ARBA00022989"/>
    </source>
</evidence>
<evidence type="ECO:0000313" key="13">
    <source>
        <dbReference type="Proteomes" id="UP000791440"/>
    </source>
</evidence>
<feature type="transmembrane region" description="Helical" evidence="10">
    <location>
        <begin position="59"/>
        <end position="81"/>
    </location>
</feature>
<dbReference type="OrthoDB" id="5846619at2759"/>
<reference evidence="11" key="1">
    <citation type="journal article" date="2015" name="Insect Biochem. Mol. Biol.">
        <title>A reference gene set for chemosensory receptor genes of Manduca sexta.</title>
        <authorList>
            <person name="Koenig C."/>
            <person name="Hirsh A."/>
            <person name="Bucks S."/>
            <person name="Klinner C."/>
            <person name="Vogel H."/>
            <person name="Shukla A."/>
            <person name="Mansfield J.H."/>
            <person name="Morton B."/>
            <person name="Hansson B.S."/>
            <person name="Grosse-Wilde E."/>
        </authorList>
    </citation>
    <scope>NUCLEOTIDE SEQUENCE</scope>
</reference>
<evidence type="ECO:0000256" key="10">
    <source>
        <dbReference type="SAM" id="Phobius"/>
    </source>
</evidence>
<evidence type="ECO:0000256" key="2">
    <source>
        <dbReference type="ARBA" id="ARBA00022475"/>
    </source>
</evidence>
<dbReference type="GO" id="GO:0005549">
    <property type="term" value="F:odorant binding"/>
    <property type="evidence" value="ECO:0007669"/>
    <property type="project" value="InterPro"/>
</dbReference>
<keyword evidence="8 11" id="KW-0675">Receptor</keyword>
<feature type="transmembrane region" description="Helical" evidence="10">
    <location>
        <begin position="230"/>
        <end position="249"/>
    </location>
</feature>
<gene>
    <name evidence="11" type="primary">OR-82</name>
    <name evidence="12" type="ORF">O3G_MSEX001756</name>
</gene>
<evidence type="ECO:0000256" key="3">
    <source>
        <dbReference type="ARBA" id="ARBA00022606"/>
    </source>
</evidence>
<reference evidence="12" key="3">
    <citation type="submission" date="2020-12" db="EMBL/GenBank/DDBJ databases">
        <authorList>
            <person name="Kanost M."/>
        </authorList>
    </citation>
    <scope>NUCLEOTIDE SEQUENCE</scope>
</reference>
<evidence type="ECO:0000256" key="7">
    <source>
        <dbReference type="ARBA" id="ARBA00023136"/>
    </source>
</evidence>
<reference evidence="12" key="2">
    <citation type="journal article" date="2016" name="Insect Biochem. Mol. Biol.">
        <title>Multifaceted biological insights from a draft genome sequence of the tobacco hornworm moth, Manduca sexta.</title>
        <authorList>
            <person name="Kanost M.R."/>
            <person name="Arrese E.L."/>
            <person name="Cao X."/>
            <person name="Chen Y.R."/>
            <person name="Chellapilla S."/>
            <person name="Goldsmith M.R."/>
            <person name="Grosse-Wilde E."/>
            <person name="Heckel D.G."/>
            <person name="Herndon N."/>
            <person name="Jiang H."/>
            <person name="Papanicolaou A."/>
            <person name="Qu J."/>
            <person name="Soulages J.L."/>
            <person name="Vogel H."/>
            <person name="Walters J."/>
            <person name="Waterhouse R.M."/>
            <person name="Ahn S.J."/>
            <person name="Almeida F.C."/>
            <person name="An C."/>
            <person name="Aqrawi P."/>
            <person name="Bretschneider A."/>
            <person name="Bryant W.B."/>
            <person name="Bucks S."/>
            <person name="Chao H."/>
            <person name="Chevignon G."/>
            <person name="Christen J.M."/>
            <person name="Clarke D.F."/>
            <person name="Dittmer N.T."/>
            <person name="Ferguson L.C.F."/>
            <person name="Garavelou S."/>
            <person name="Gordon K.H.J."/>
            <person name="Gunaratna R.T."/>
            <person name="Han Y."/>
            <person name="Hauser F."/>
            <person name="He Y."/>
            <person name="Heidel-Fischer H."/>
            <person name="Hirsh A."/>
            <person name="Hu Y."/>
            <person name="Jiang H."/>
            <person name="Kalra D."/>
            <person name="Klinner C."/>
            <person name="Konig C."/>
            <person name="Kovar C."/>
            <person name="Kroll A.R."/>
            <person name="Kuwar S.S."/>
            <person name="Lee S.L."/>
            <person name="Lehman R."/>
            <person name="Li K."/>
            <person name="Li Z."/>
            <person name="Liang H."/>
            <person name="Lovelace S."/>
            <person name="Lu Z."/>
            <person name="Mansfield J.H."/>
            <person name="McCulloch K.J."/>
            <person name="Mathew T."/>
            <person name="Morton B."/>
            <person name="Muzny D.M."/>
            <person name="Neunemann D."/>
            <person name="Ongeri F."/>
            <person name="Pauchet Y."/>
            <person name="Pu L.L."/>
            <person name="Pyrousis I."/>
            <person name="Rao X.J."/>
            <person name="Redding A."/>
            <person name="Roesel C."/>
            <person name="Sanchez-Gracia A."/>
            <person name="Schaack S."/>
            <person name="Shukla A."/>
            <person name="Tetreau G."/>
            <person name="Wang Y."/>
            <person name="Xiong G.H."/>
            <person name="Traut W."/>
            <person name="Walsh T.K."/>
            <person name="Worley K.C."/>
            <person name="Wu D."/>
            <person name="Wu W."/>
            <person name="Wu Y.Q."/>
            <person name="Zhang X."/>
            <person name="Zou Z."/>
            <person name="Zucker H."/>
            <person name="Briscoe A.D."/>
            <person name="Burmester T."/>
            <person name="Clem R.J."/>
            <person name="Feyereisen R."/>
            <person name="Grimmelikhuijzen C.J.P."/>
            <person name="Hamodrakas S.J."/>
            <person name="Hansson B.S."/>
            <person name="Huguet E."/>
            <person name="Jermiin L.S."/>
            <person name="Lan Q."/>
            <person name="Lehman H.K."/>
            <person name="Lorenzen M."/>
            <person name="Merzendorfer H."/>
            <person name="Michalopoulos I."/>
            <person name="Morton D.B."/>
            <person name="Muthukrishnan S."/>
            <person name="Oakeshott J.G."/>
            <person name="Palmer W."/>
            <person name="Park Y."/>
            <person name="Passarelli A.L."/>
            <person name="Rozas J."/>
            <person name="Schwartz L.M."/>
            <person name="Smith W."/>
            <person name="Southgate A."/>
            <person name="Vilcinskas A."/>
            <person name="Vogt R."/>
            <person name="Wang P."/>
            <person name="Werren J."/>
            <person name="Yu X.Q."/>
            <person name="Zhou J.J."/>
            <person name="Brown S.J."/>
            <person name="Scherer S.E."/>
            <person name="Richards S."/>
            <person name="Blissard G.W."/>
        </authorList>
    </citation>
    <scope>NUCLEOTIDE SEQUENCE</scope>
</reference>
<dbReference type="AlphaFoldDB" id="A0A5K8B1W4"/>
<name>A0A5K8B1W4_MANSE</name>
<dbReference type="PANTHER" id="PTHR21137">
    <property type="entry name" value="ODORANT RECEPTOR"/>
    <property type="match status" value="1"/>
</dbReference>
<evidence type="ECO:0000313" key="11">
    <source>
        <dbReference type="EMBL" id="CUQ99313.1"/>
    </source>
</evidence>
<protein>
    <submittedName>
        <fullName evidence="11">Olfactory receptor 82</fullName>
    </submittedName>
</protein>
<dbReference type="GO" id="GO:0005886">
    <property type="term" value="C:plasma membrane"/>
    <property type="evidence" value="ECO:0007669"/>
    <property type="project" value="UniProtKB-SubCell"/>
</dbReference>
<evidence type="ECO:0000256" key="8">
    <source>
        <dbReference type="ARBA" id="ARBA00023170"/>
    </source>
</evidence>